<protein>
    <submittedName>
        <fullName evidence="2">Uncharacterized protein</fullName>
    </submittedName>
</protein>
<comment type="caution">
    <text evidence="2">The sequence shown here is derived from an EMBL/GenBank/DDBJ whole genome shotgun (WGS) entry which is preliminary data.</text>
</comment>
<keyword evidence="3" id="KW-1185">Reference proteome</keyword>
<feature type="compositionally biased region" description="Basic and acidic residues" evidence="1">
    <location>
        <begin position="124"/>
        <end position="148"/>
    </location>
</feature>
<gene>
    <name evidence="2" type="ORF">JZ751_018754</name>
</gene>
<evidence type="ECO:0000256" key="1">
    <source>
        <dbReference type="SAM" id="MobiDB-lite"/>
    </source>
</evidence>
<dbReference type="AlphaFoldDB" id="A0A8T2NR91"/>
<feature type="region of interest" description="Disordered" evidence="1">
    <location>
        <begin position="86"/>
        <end position="185"/>
    </location>
</feature>
<dbReference type="Proteomes" id="UP000824540">
    <property type="component" value="Unassembled WGS sequence"/>
</dbReference>
<feature type="compositionally biased region" description="Basic and acidic residues" evidence="1">
    <location>
        <begin position="86"/>
        <end position="116"/>
    </location>
</feature>
<proteinExistence type="predicted"/>
<organism evidence="2 3">
    <name type="scientific">Albula glossodonta</name>
    <name type="common">roundjaw bonefish</name>
    <dbReference type="NCBI Taxonomy" id="121402"/>
    <lineage>
        <taxon>Eukaryota</taxon>
        <taxon>Metazoa</taxon>
        <taxon>Chordata</taxon>
        <taxon>Craniata</taxon>
        <taxon>Vertebrata</taxon>
        <taxon>Euteleostomi</taxon>
        <taxon>Actinopterygii</taxon>
        <taxon>Neopterygii</taxon>
        <taxon>Teleostei</taxon>
        <taxon>Albuliformes</taxon>
        <taxon>Albulidae</taxon>
        <taxon>Albula</taxon>
    </lineage>
</organism>
<reference evidence="2" key="1">
    <citation type="thesis" date="2021" institute="BYU ScholarsArchive" country="Provo, UT, USA">
        <title>Applications of and Algorithms for Genome Assembly and Genomic Analyses with an Emphasis on Marine Teleosts.</title>
        <authorList>
            <person name="Pickett B.D."/>
        </authorList>
    </citation>
    <scope>NUCLEOTIDE SEQUENCE</scope>
    <source>
        <strain evidence="2">HI-2016</strain>
    </source>
</reference>
<accession>A0A8T2NR91</accession>
<evidence type="ECO:0000313" key="2">
    <source>
        <dbReference type="EMBL" id="KAG9341690.1"/>
    </source>
</evidence>
<name>A0A8T2NR91_9TELE</name>
<dbReference type="EMBL" id="JAFBMS010000033">
    <property type="protein sequence ID" value="KAG9341690.1"/>
    <property type="molecule type" value="Genomic_DNA"/>
</dbReference>
<evidence type="ECO:0000313" key="3">
    <source>
        <dbReference type="Proteomes" id="UP000824540"/>
    </source>
</evidence>
<sequence>MGCGRFWRGVGRLWRGGVGGCGGEVRGGCGGVVWGLWRGGVGGCGGEVRGGCGGGGVGGCGGVVWGAVEGWCGGCGGVAWEAVEGKDRKPGECQKKPRNYPEQEERDSERERERDSCGQGNPLQEKELMARKQEKKTKECGRDRERTKGVITPGHGSSAMGPQIPGGGGPDGVLRLSLDFHTGTS</sequence>